<dbReference type="GO" id="GO:0003677">
    <property type="term" value="F:DNA binding"/>
    <property type="evidence" value="ECO:0007669"/>
    <property type="project" value="UniProtKB-KW"/>
</dbReference>
<dbReference type="RefSeq" id="WP_303490995.1">
    <property type="nucleotide sequence ID" value="NZ_JAUOPB010000002.1"/>
</dbReference>
<accession>A0AAW7X2L6</accession>
<name>A0AAW7X2L6_9GAMM</name>
<dbReference type="AlphaFoldDB" id="A0AAW7X2L6"/>
<dbReference type="InterPro" id="IPR011006">
    <property type="entry name" value="CheY-like_superfamily"/>
</dbReference>
<protein>
    <submittedName>
        <fullName evidence="1">DNA-binding response regulator</fullName>
    </submittedName>
</protein>
<organism evidence="1 2">
    <name type="scientific">Saccharophagus degradans</name>
    <dbReference type="NCBI Taxonomy" id="86304"/>
    <lineage>
        <taxon>Bacteria</taxon>
        <taxon>Pseudomonadati</taxon>
        <taxon>Pseudomonadota</taxon>
        <taxon>Gammaproteobacteria</taxon>
        <taxon>Cellvibrionales</taxon>
        <taxon>Cellvibrionaceae</taxon>
        <taxon>Saccharophagus</taxon>
    </lineage>
</organism>
<evidence type="ECO:0000313" key="1">
    <source>
        <dbReference type="EMBL" id="MDO6421520.1"/>
    </source>
</evidence>
<dbReference type="EMBL" id="JAUOPB010000002">
    <property type="protein sequence ID" value="MDO6421520.1"/>
    <property type="molecule type" value="Genomic_DNA"/>
</dbReference>
<evidence type="ECO:0000313" key="2">
    <source>
        <dbReference type="Proteomes" id="UP001169760"/>
    </source>
</evidence>
<reference evidence="1" key="1">
    <citation type="submission" date="2023-07" db="EMBL/GenBank/DDBJ databases">
        <title>Genome content predicts the carbon catabolic preferences of heterotrophic bacteria.</title>
        <authorList>
            <person name="Gralka M."/>
        </authorList>
    </citation>
    <scope>NUCLEOTIDE SEQUENCE</scope>
    <source>
        <strain evidence="1">I3M17_2</strain>
    </source>
</reference>
<dbReference type="Proteomes" id="UP001169760">
    <property type="component" value="Unassembled WGS sequence"/>
</dbReference>
<dbReference type="SUPFAM" id="SSF52172">
    <property type="entry name" value="CheY-like"/>
    <property type="match status" value="1"/>
</dbReference>
<keyword evidence="1" id="KW-0238">DNA-binding</keyword>
<sequence>MREAFMMCINLAANALFIPDAKNRLNSVIKRVALLAGSKIILFAEHISDLGGALAQAFDSTPIATAKELQTAVAQGDYSLIVVDMLGGGDVSIERIRDVLPAPDELSVPAIILANPASMADKLAMYDMGYDDLIESGVEIDEALARCRKATYHQIAMRQLSSRLDAATATARTALVDNSDLGANVQFLLALHSCDNLDELGQQFFNSLERYGLKCSVQMRSLMGIKNMEPTGMAKDLESQLLTELKDKGRYIDFGRRTIINFDRVSMLIKNMPVDDAEKYGTIKDNTFALIQGLNARVIAIEDRYELEKEKETLKKLSSDVQGVMHVLKSSYQSVMKNIATTVEHTAEQIQYRIPALALTEVDEMFLEEVTNHSIYETNRIFNEGLKVDEYVNKLEQSLGAALAAIETDATSLSSGGDDGAKVDNNMVELF</sequence>
<comment type="caution">
    <text evidence="1">The sequence shown here is derived from an EMBL/GenBank/DDBJ whole genome shotgun (WGS) entry which is preliminary data.</text>
</comment>
<gene>
    <name evidence="1" type="ORF">Q4521_03455</name>
</gene>
<proteinExistence type="predicted"/>